<sequence length="130" mass="14124">MSGKGSFSSNKTLISTLPPDYESEKYSIIMEEKASPNNEEYHSESKLGLILFLIGFIFPLSWIVGVIMCFSRGVHRSKTWGIANSIATVFLLLGLAGFVAYIIIRGSPAGSNGYDDVSNIFVPTPTPSRG</sequence>
<feature type="transmembrane region" description="Helical" evidence="1">
    <location>
        <begin position="82"/>
        <end position="104"/>
    </location>
</feature>
<keyword evidence="1" id="KW-0472">Membrane</keyword>
<dbReference type="AlphaFoldDB" id="A0A137P1T6"/>
<evidence type="ECO:0000313" key="2">
    <source>
        <dbReference type="EMBL" id="KXN68841.1"/>
    </source>
</evidence>
<protein>
    <submittedName>
        <fullName evidence="2">Uncharacterized protein</fullName>
    </submittedName>
</protein>
<name>A0A137P1T6_CONC2</name>
<dbReference type="Proteomes" id="UP000070444">
    <property type="component" value="Unassembled WGS sequence"/>
</dbReference>
<keyword evidence="1" id="KW-0812">Transmembrane</keyword>
<evidence type="ECO:0000313" key="3">
    <source>
        <dbReference type="Proteomes" id="UP000070444"/>
    </source>
</evidence>
<keyword evidence="1" id="KW-1133">Transmembrane helix</keyword>
<dbReference type="EMBL" id="KQ964558">
    <property type="protein sequence ID" value="KXN68841.1"/>
    <property type="molecule type" value="Genomic_DNA"/>
</dbReference>
<organism evidence="2 3">
    <name type="scientific">Conidiobolus coronatus (strain ATCC 28846 / CBS 209.66 / NRRL 28638)</name>
    <name type="common">Delacroixia coronata</name>
    <dbReference type="NCBI Taxonomy" id="796925"/>
    <lineage>
        <taxon>Eukaryota</taxon>
        <taxon>Fungi</taxon>
        <taxon>Fungi incertae sedis</taxon>
        <taxon>Zoopagomycota</taxon>
        <taxon>Entomophthoromycotina</taxon>
        <taxon>Entomophthoromycetes</taxon>
        <taxon>Entomophthorales</taxon>
        <taxon>Ancylistaceae</taxon>
        <taxon>Conidiobolus</taxon>
    </lineage>
</organism>
<keyword evidence="3" id="KW-1185">Reference proteome</keyword>
<gene>
    <name evidence="2" type="ORF">CONCODRAFT_71942</name>
</gene>
<accession>A0A137P1T6</accession>
<proteinExistence type="predicted"/>
<feature type="transmembrane region" description="Helical" evidence="1">
    <location>
        <begin position="47"/>
        <end position="70"/>
    </location>
</feature>
<evidence type="ECO:0000256" key="1">
    <source>
        <dbReference type="SAM" id="Phobius"/>
    </source>
</evidence>
<reference evidence="2 3" key="1">
    <citation type="journal article" date="2015" name="Genome Biol. Evol.">
        <title>Phylogenomic analyses indicate that early fungi evolved digesting cell walls of algal ancestors of land plants.</title>
        <authorList>
            <person name="Chang Y."/>
            <person name="Wang S."/>
            <person name="Sekimoto S."/>
            <person name="Aerts A.L."/>
            <person name="Choi C."/>
            <person name="Clum A."/>
            <person name="LaButti K.M."/>
            <person name="Lindquist E.A."/>
            <person name="Yee Ngan C."/>
            <person name="Ohm R.A."/>
            <person name="Salamov A.A."/>
            <person name="Grigoriev I.V."/>
            <person name="Spatafora J.W."/>
            <person name="Berbee M.L."/>
        </authorList>
    </citation>
    <scope>NUCLEOTIDE SEQUENCE [LARGE SCALE GENOMIC DNA]</scope>
    <source>
        <strain evidence="2 3">NRRL 28638</strain>
    </source>
</reference>